<reference evidence="1 2" key="1">
    <citation type="journal article" date="2016" name="G3 (Bethesda)">
        <title>First Draft Assembly and Annotation of the Genome of a California Endemic Oak Quercus lobata Nee (Fagaceae).</title>
        <authorList>
            <person name="Sork V.L."/>
            <person name="Fitz-Gibbon S.T."/>
            <person name="Puiu D."/>
            <person name="Crepeau M."/>
            <person name="Gugger P.F."/>
            <person name="Sherman R."/>
            <person name="Stevens K."/>
            <person name="Langley C.H."/>
            <person name="Pellegrini M."/>
            <person name="Salzberg S.L."/>
        </authorList>
    </citation>
    <scope>NUCLEOTIDE SEQUENCE [LARGE SCALE GENOMIC DNA]</scope>
    <source>
        <strain evidence="1 2">cv. SW786</strain>
    </source>
</reference>
<evidence type="ECO:0000313" key="1">
    <source>
        <dbReference type="EnsemblPlants" id="QL04p082088:mrna"/>
    </source>
</evidence>
<name>A0A7N2LKK2_QUELO</name>
<protein>
    <recommendedName>
        <fullName evidence="3">Retrotransposon gag domain-containing protein</fullName>
    </recommendedName>
</protein>
<dbReference type="Gramene" id="QL04p082088:mrna">
    <property type="protein sequence ID" value="QL04p082088:mrna"/>
    <property type="gene ID" value="QL04p082088"/>
</dbReference>
<dbReference type="InParanoid" id="A0A7N2LKK2"/>
<evidence type="ECO:0008006" key="3">
    <source>
        <dbReference type="Google" id="ProtNLM"/>
    </source>
</evidence>
<dbReference type="PANTHER" id="PTHR47481:SF2">
    <property type="entry name" value="RETROTRANSPOSON GAG DOMAIN-CONTAINING PROTEIN"/>
    <property type="match status" value="1"/>
</dbReference>
<keyword evidence="2" id="KW-1185">Reference proteome</keyword>
<sequence length="268" mass="30363">MAKYSYPTQLNIGTLSEETLGLVVGLETSAVVWTALENAFAQSSQAREFQLEEELSLLQKGNMSLSDHSSKFKRLCDDLVAIGKPTRDEKKVFYILKGLGQRYESFTTSMLKPPIPSYANLIPLLPNLKKAITLRPSNIHKLNFAFSVRYVENLVMVPLNVGTFNHAFQVNDIPQALANMTFEDEQSLDWITDTSATAHIYYGRSRQAKFWHSGLRKEALYVLNNWQKALFSTRFKTTSDAIWRKHFGHPQSLVIHFLSSKGLVTIDG</sequence>
<dbReference type="Pfam" id="PF14223">
    <property type="entry name" value="Retrotran_gag_2"/>
    <property type="match status" value="1"/>
</dbReference>
<accession>A0A7N2LKK2</accession>
<reference evidence="1" key="2">
    <citation type="submission" date="2021-01" db="UniProtKB">
        <authorList>
            <consortium name="EnsemblPlants"/>
        </authorList>
    </citation>
    <scope>IDENTIFICATION</scope>
</reference>
<dbReference type="PANTHER" id="PTHR47481">
    <property type="match status" value="1"/>
</dbReference>
<dbReference type="AlphaFoldDB" id="A0A7N2LKK2"/>
<evidence type="ECO:0000313" key="2">
    <source>
        <dbReference type="Proteomes" id="UP000594261"/>
    </source>
</evidence>
<dbReference type="Proteomes" id="UP000594261">
    <property type="component" value="Chromosome 4"/>
</dbReference>
<dbReference type="EnsemblPlants" id="QL04p082088:mrna">
    <property type="protein sequence ID" value="QL04p082088:mrna"/>
    <property type="gene ID" value="QL04p082088"/>
</dbReference>
<dbReference type="EMBL" id="LRBV02000004">
    <property type="status" value="NOT_ANNOTATED_CDS"/>
    <property type="molecule type" value="Genomic_DNA"/>
</dbReference>
<proteinExistence type="predicted"/>
<organism evidence="1 2">
    <name type="scientific">Quercus lobata</name>
    <name type="common">Valley oak</name>
    <dbReference type="NCBI Taxonomy" id="97700"/>
    <lineage>
        <taxon>Eukaryota</taxon>
        <taxon>Viridiplantae</taxon>
        <taxon>Streptophyta</taxon>
        <taxon>Embryophyta</taxon>
        <taxon>Tracheophyta</taxon>
        <taxon>Spermatophyta</taxon>
        <taxon>Magnoliopsida</taxon>
        <taxon>eudicotyledons</taxon>
        <taxon>Gunneridae</taxon>
        <taxon>Pentapetalae</taxon>
        <taxon>rosids</taxon>
        <taxon>fabids</taxon>
        <taxon>Fagales</taxon>
        <taxon>Fagaceae</taxon>
        <taxon>Quercus</taxon>
    </lineage>
</organism>